<proteinExistence type="predicted"/>
<sequence length="209" mass="24178">MRIKIFTILFLALTKIVFSQEQKMSVTEIAEFKATIEKESKTINTIKTDFIQYKHLDFLSKDIETSGKMSFKTPNLLNWQYTKPYNYSIVFKSNKIFINDQGKKSIIDAGSSKIFEKINKMIVGSVSGNMFDDKEFAISYYKTKEFYIAKLSPKTKEISKYIQQIDLYFPINDVIVSLVKLNEPSGDFTKIVFKNKILNAKIDDSVFSN</sequence>
<organism evidence="2 3">
    <name type="scientific">Flavobacterium aciduliphilum</name>
    <dbReference type="NCBI Taxonomy" id="1101402"/>
    <lineage>
        <taxon>Bacteria</taxon>
        <taxon>Pseudomonadati</taxon>
        <taxon>Bacteroidota</taxon>
        <taxon>Flavobacteriia</taxon>
        <taxon>Flavobacteriales</taxon>
        <taxon>Flavobacteriaceae</taxon>
        <taxon>Flavobacterium</taxon>
    </lineage>
</organism>
<dbReference type="EMBL" id="QLSZ01000007">
    <property type="protein sequence ID" value="RAR71534.1"/>
    <property type="molecule type" value="Genomic_DNA"/>
</dbReference>
<evidence type="ECO:0000313" key="2">
    <source>
        <dbReference type="EMBL" id="RAR71534.1"/>
    </source>
</evidence>
<evidence type="ECO:0000256" key="1">
    <source>
        <dbReference type="ARBA" id="ARBA00022729"/>
    </source>
</evidence>
<reference evidence="2 3" key="1">
    <citation type="submission" date="2018-06" db="EMBL/GenBank/DDBJ databases">
        <title>Genomic Encyclopedia of Archaeal and Bacterial Type Strains, Phase II (KMG-II): from individual species to whole genera.</title>
        <authorList>
            <person name="Goeker M."/>
        </authorList>
    </citation>
    <scope>NUCLEOTIDE SEQUENCE [LARGE SCALE GENOMIC DNA]</scope>
    <source>
        <strain evidence="2 3">DSM 25663</strain>
    </source>
</reference>
<name>A0A328YE93_9FLAO</name>
<dbReference type="Pfam" id="PF03548">
    <property type="entry name" value="LolA"/>
    <property type="match status" value="1"/>
</dbReference>
<keyword evidence="1" id="KW-0732">Signal</keyword>
<accession>A0A328YE93</accession>
<keyword evidence="2" id="KW-0449">Lipoprotein</keyword>
<protein>
    <submittedName>
        <fullName evidence="2">Outer membrane lipoprotein carrier protein</fullName>
    </submittedName>
</protein>
<dbReference type="Proteomes" id="UP000248840">
    <property type="component" value="Unassembled WGS sequence"/>
</dbReference>
<dbReference type="AlphaFoldDB" id="A0A328YE93"/>
<evidence type="ECO:0000313" key="3">
    <source>
        <dbReference type="Proteomes" id="UP000248840"/>
    </source>
</evidence>
<keyword evidence="3" id="KW-1185">Reference proteome</keyword>
<comment type="caution">
    <text evidence="2">The sequence shown here is derived from an EMBL/GenBank/DDBJ whole genome shotgun (WGS) entry which is preliminary data.</text>
</comment>
<dbReference type="SUPFAM" id="SSF89392">
    <property type="entry name" value="Prokaryotic lipoproteins and lipoprotein localization factors"/>
    <property type="match status" value="1"/>
</dbReference>
<dbReference type="CDD" id="cd16325">
    <property type="entry name" value="LolA"/>
    <property type="match status" value="1"/>
</dbReference>
<dbReference type="InterPro" id="IPR004564">
    <property type="entry name" value="OM_lipoprot_carrier_LolA-like"/>
</dbReference>
<dbReference type="PANTHER" id="PTHR35869">
    <property type="entry name" value="OUTER-MEMBRANE LIPOPROTEIN CARRIER PROTEIN"/>
    <property type="match status" value="1"/>
</dbReference>
<dbReference type="OrthoDB" id="1027451at2"/>
<dbReference type="InterPro" id="IPR029046">
    <property type="entry name" value="LolA/LolB/LppX"/>
</dbReference>
<dbReference type="PANTHER" id="PTHR35869:SF1">
    <property type="entry name" value="OUTER-MEMBRANE LIPOPROTEIN CARRIER PROTEIN"/>
    <property type="match status" value="1"/>
</dbReference>
<gene>
    <name evidence="2" type="ORF">CLV55_10790</name>
</gene>
<dbReference type="RefSeq" id="WP_112113463.1">
    <property type="nucleotide sequence ID" value="NZ_QLSZ01000007.1"/>
</dbReference>
<dbReference type="Gene3D" id="2.50.20.10">
    <property type="entry name" value="Lipoprotein localisation LolA/LolB/LppX"/>
    <property type="match status" value="1"/>
</dbReference>